<dbReference type="SUPFAM" id="SSF52540">
    <property type="entry name" value="P-loop containing nucleoside triphosphate hydrolases"/>
    <property type="match status" value="1"/>
</dbReference>
<feature type="domain" description="Tyrosine-protein kinase G-rich" evidence="20">
    <location>
        <begin position="369"/>
        <end position="447"/>
    </location>
</feature>
<feature type="transmembrane region" description="Helical" evidence="17">
    <location>
        <begin position="16"/>
        <end position="40"/>
    </location>
</feature>
<evidence type="ECO:0000259" key="19">
    <source>
        <dbReference type="Pfam" id="PF13614"/>
    </source>
</evidence>
<evidence type="ECO:0000256" key="16">
    <source>
        <dbReference type="SAM" id="Coils"/>
    </source>
</evidence>
<dbReference type="PANTHER" id="PTHR32309">
    <property type="entry name" value="TYROSINE-PROTEIN KINASE"/>
    <property type="match status" value="1"/>
</dbReference>
<comment type="catalytic activity">
    <reaction evidence="15">
        <text>L-tyrosyl-[protein] + ATP = O-phospho-L-tyrosyl-[protein] + ADP + H(+)</text>
        <dbReference type="Rhea" id="RHEA:10596"/>
        <dbReference type="Rhea" id="RHEA-COMP:10136"/>
        <dbReference type="Rhea" id="RHEA-COMP:20101"/>
        <dbReference type="ChEBI" id="CHEBI:15378"/>
        <dbReference type="ChEBI" id="CHEBI:30616"/>
        <dbReference type="ChEBI" id="CHEBI:46858"/>
        <dbReference type="ChEBI" id="CHEBI:61978"/>
        <dbReference type="ChEBI" id="CHEBI:456216"/>
        <dbReference type="EC" id="2.7.10.2"/>
    </reaction>
</comment>
<dbReference type="InterPro" id="IPR027417">
    <property type="entry name" value="P-loop_NTPase"/>
</dbReference>
<evidence type="ECO:0000256" key="6">
    <source>
        <dbReference type="ARBA" id="ARBA00022519"/>
    </source>
</evidence>
<dbReference type="InterPro" id="IPR050445">
    <property type="entry name" value="Bact_polysacc_biosynth/exp"/>
</dbReference>
<keyword evidence="9" id="KW-0547">Nucleotide-binding</keyword>
<dbReference type="EC" id="2.7.10.2" evidence="4"/>
<dbReference type="InterPro" id="IPR005702">
    <property type="entry name" value="Wzc-like_C"/>
</dbReference>
<reference evidence="21 22" key="1">
    <citation type="submission" date="2014-12" db="EMBL/GenBank/DDBJ databases">
        <title>16Stimator: statistical estimation of ribosomal gene copy numbers from draft genome assemblies.</title>
        <authorList>
            <person name="Perisin M.A."/>
            <person name="Vetter M."/>
            <person name="Gilbert J.A."/>
            <person name="Bergelson J."/>
        </authorList>
    </citation>
    <scope>NUCLEOTIDE SEQUENCE [LARGE SCALE GENOMIC DNA]</scope>
    <source>
        <strain evidence="21 22">MEJ076</strain>
    </source>
</reference>
<dbReference type="NCBIfam" id="TIGR01005">
    <property type="entry name" value="eps_transp_fam"/>
    <property type="match status" value="1"/>
</dbReference>
<dbReference type="GO" id="GO:0004715">
    <property type="term" value="F:non-membrane spanning protein tyrosine kinase activity"/>
    <property type="evidence" value="ECO:0007669"/>
    <property type="project" value="UniProtKB-EC"/>
</dbReference>
<keyword evidence="13 17" id="KW-0472">Membrane</keyword>
<dbReference type="InterPro" id="IPR005700">
    <property type="entry name" value="EPS_ExoP-like"/>
</dbReference>
<dbReference type="EMBL" id="JXQV01000043">
    <property type="protein sequence ID" value="KIP98208.1"/>
    <property type="molecule type" value="Genomic_DNA"/>
</dbReference>
<dbReference type="InterPro" id="IPR025669">
    <property type="entry name" value="AAA_dom"/>
</dbReference>
<evidence type="ECO:0000313" key="22">
    <source>
        <dbReference type="Proteomes" id="UP000035017"/>
    </source>
</evidence>
<evidence type="ECO:0000256" key="9">
    <source>
        <dbReference type="ARBA" id="ARBA00022741"/>
    </source>
</evidence>
<evidence type="ECO:0000256" key="13">
    <source>
        <dbReference type="ARBA" id="ARBA00023136"/>
    </source>
</evidence>
<evidence type="ECO:0000256" key="10">
    <source>
        <dbReference type="ARBA" id="ARBA00022777"/>
    </source>
</evidence>
<evidence type="ECO:0000256" key="15">
    <source>
        <dbReference type="ARBA" id="ARBA00051245"/>
    </source>
</evidence>
<keyword evidence="7" id="KW-0808">Transferase</keyword>
<dbReference type="InterPro" id="IPR032807">
    <property type="entry name" value="GNVR"/>
</dbReference>
<evidence type="ECO:0000256" key="2">
    <source>
        <dbReference type="ARBA" id="ARBA00007316"/>
    </source>
</evidence>
<evidence type="ECO:0000256" key="5">
    <source>
        <dbReference type="ARBA" id="ARBA00022475"/>
    </source>
</evidence>
<keyword evidence="5" id="KW-1003">Cell membrane</keyword>
<evidence type="ECO:0000256" key="1">
    <source>
        <dbReference type="ARBA" id="ARBA00004429"/>
    </source>
</evidence>
<evidence type="ECO:0000313" key="21">
    <source>
        <dbReference type="EMBL" id="KIP98208.1"/>
    </source>
</evidence>
<evidence type="ECO:0000256" key="8">
    <source>
        <dbReference type="ARBA" id="ARBA00022692"/>
    </source>
</evidence>
<gene>
    <name evidence="21" type="ORF">RU07_22525</name>
</gene>
<protein>
    <recommendedName>
        <fullName evidence="4">non-specific protein-tyrosine kinase</fullName>
        <ecNumber evidence="4">2.7.10.2</ecNumber>
    </recommendedName>
</protein>
<dbReference type="Pfam" id="PF13614">
    <property type="entry name" value="AAA_31"/>
    <property type="match status" value="1"/>
</dbReference>
<dbReference type="GO" id="GO:0005524">
    <property type="term" value="F:ATP binding"/>
    <property type="evidence" value="ECO:0007669"/>
    <property type="project" value="UniProtKB-KW"/>
</dbReference>
<keyword evidence="8 17" id="KW-0812">Transmembrane</keyword>
<comment type="subcellular location">
    <subcellularLocation>
        <location evidence="1">Cell inner membrane</location>
        <topology evidence="1">Multi-pass membrane protein</topology>
    </subcellularLocation>
</comment>
<evidence type="ECO:0000259" key="20">
    <source>
        <dbReference type="Pfam" id="PF13807"/>
    </source>
</evidence>
<dbReference type="NCBIfam" id="TIGR01007">
    <property type="entry name" value="eps_fam"/>
    <property type="match status" value="1"/>
</dbReference>
<keyword evidence="16" id="KW-0175">Coiled coil</keyword>
<dbReference type="GO" id="GO:0005886">
    <property type="term" value="C:plasma membrane"/>
    <property type="evidence" value="ECO:0007669"/>
    <property type="project" value="UniProtKB-SubCell"/>
</dbReference>
<dbReference type="InterPro" id="IPR003856">
    <property type="entry name" value="LPS_length_determ_N"/>
</dbReference>
<keyword evidence="12 17" id="KW-1133">Transmembrane helix</keyword>
<evidence type="ECO:0000256" key="14">
    <source>
        <dbReference type="ARBA" id="ARBA00023137"/>
    </source>
</evidence>
<dbReference type="Gene3D" id="3.40.50.300">
    <property type="entry name" value="P-loop containing nucleotide triphosphate hydrolases"/>
    <property type="match status" value="1"/>
</dbReference>
<keyword evidence="10" id="KW-0418">Kinase</keyword>
<name>A0A0D0KMH9_AGRTU</name>
<evidence type="ECO:0000256" key="11">
    <source>
        <dbReference type="ARBA" id="ARBA00022840"/>
    </source>
</evidence>
<evidence type="ECO:0000256" key="3">
    <source>
        <dbReference type="ARBA" id="ARBA00008883"/>
    </source>
</evidence>
<accession>A0A0D0KMH9</accession>
<evidence type="ECO:0000256" key="7">
    <source>
        <dbReference type="ARBA" id="ARBA00022679"/>
    </source>
</evidence>
<evidence type="ECO:0000256" key="17">
    <source>
        <dbReference type="SAM" id="Phobius"/>
    </source>
</evidence>
<feature type="domain" description="AAA" evidence="19">
    <location>
        <begin position="545"/>
        <end position="695"/>
    </location>
</feature>
<organism evidence="21 22">
    <name type="scientific">Agrobacterium tumefaciens</name>
    <dbReference type="NCBI Taxonomy" id="358"/>
    <lineage>
        <taxon>Bacteria</taxon>
        <taxon>Pseudomonadati</taxon>
        <taxon>Pseudomonadota</taxon>
        <taxon>Alphaproteobacteria</taxon>
        <taxon>Hyphomicrobiales</taxon>
        <taxon>Rhizobiaceae</taxon>
        <taxon>Rhizobium/Agrobacterium group</taxon>
        <taxon>Agrobacterium</taxon>
        <taxon>Agrobacterium tumefaciens complex</taxon>
    </lineage>
</organism>
<feature type="coiled-coil region" evidence="16">
    <location>
        <begin position="365"/>
        <end position="392"/>
    </location>
</feature>
<sequence length="735" mass="80218">MIDLERLFKAVMRQRVIVAAVAALMMVVSGIYAITAVPMFTATSSVMIDKGRSLVLQQLTDLGGSSDDETTVLSQIEVFRSQAVGYEVVDRLKLVDNAEFMAEDRSIIDVLKSGLAGIFGSDETEGSPDADQLRDSALSRLQAGMDVERVGQTYIINISYTSPSPELSAKIATGIAEAYLRDSLNSKYEATRRASKWLQERIAELEQKALQSDLAVERFRASNGLLSTGNGLVTDQNLAQINSALGTAQSQAATARARYEEITKNIEANDVDAVVKEVLDSPIANNLREQYLLSAKSEAEISARLGPNHEQAVRHRRNMAEYKALLFGELGRIAQSYNNEAQVADGRVRSLLASLATSSSQSAVADQSQVKLRELQREAETYRNLYQSFLQRYQQAIQQQSFSATGARIISRAAPPLIPSSPKLMLSIVGGLLLGGILGGAIGALREFQERFYRTGDGIREDLGKEFLGMLPLVDDRDNTALPVVSEQATERSVRAGSLTSRYSLSNPLSSFAETLRSAKIAVDFSTSPNANRIVGIASTLPDEGKSTVAVNFARLLASQGHQCVLIDADLRSPGATRMIAPHAKAGLVEVLLGEVSVEDALMTDPLSGMKFMPTVLRERLPFSAELLVSPAMRGVFANLLSKYEYIVLDLPPVGAVVDARALSSTIDSFVYVVEWGRTARRAVRNAFQTEEQISRKCAGVILSKVDQKKMRLYSLHGDTEYYASRYSSYYEEAS</sequence>
<evidence type="ECO:0000259" key="18">
    <source>
        <dbReference type="Pfam" id="PF02706"/>
    </source>
</evidence>
<dbReference type="Pfam" id="PF13807">
    <property type="entry name" value="GNVR"/>
    <property type="match status" value="1"/>
</dbReference>
<keyword evidence="14" id="KW-0829">Tyrosine-protein kinase</keyword>
<dbReference type="Pfam" id="PF02706">
    <property type="entry name" value="Wzz"/>
    <property type="match status" value="1"/>
</dbReference>
<keyword evidence="11" id="KW-0067">ATP-binding</keyword>
<feature type="domain" description="Polysaccharide chain length determinant N-terminal" evidence="18">
    <location>
        <begin position="2"/>
        <end position="91"/>
    </location>
</feature>
<comment type="similarity">
    <text evidence="2">Belongs to the CpsD/CapB family.</text>
</comment>
<comment type="caution">
    <text evidence="21">The sequence shown here is derived from an EMBL/GenBank/DDBJ whole genome shotgun (WGS) entry which is preliminary data.</text>
</comment>
<dbReference type="Proteomes" id="UP000035017">
    <property type="component" value="Unassembled WGS sequence"/>
</dbReference>
<proteinExistence type="inferred from homology"/>
<dbReference type="PANTHER" id="PTHR32309:SF13">
    <property type="entry name" value="FERRIC ENTEROBACTIN TRANSPORT PROTEIN FEPE"/>
    <property type="match status" value="1"/>
</dbReference>
<dbReference type="CDD" id="cd05387">
    <property type="entry name" value="BY-kinase"/>
    <property type="match status" value="1"/>
</dbReference>
<evidence type="ECO:0000256" key="12">
    <source>
        <dbReference type="ARBA" id="ARBA00022989"/>
    </source>
</evidence>
<comment type="similarity">
    <text evidence="3">Belongs to the etk/wzc family.</text>
</comment>
<evidence type="ECO:0000256" key="4">
    <source>
        <dbReference type="ARBA" id="ARBA00011903"/>
    </source>
</evidence>
<dbReference type="AlphaFoldDB" id="A0A0D0KMH9"/>
<keyword evidence="6" id="KW-0997">Cell inner membrane</keyword>